<dbReference type="CDD" id="cd11677">
    <property type="entry name" value="Gemin7"/>
    <property type="match status" value="1"/>
</dbReference>
<evidence type="ECO:0000256" key="1">
    <source>
        <dbReference type="SAM" id="MobiDB-lite"/>
    </source>
</evidence>
<proteinExistence type="predicted"/>
<dbReference type="PANTHER" id="PTHR14679:SF1">
    <property type="entry name" value="GEM-ASSOCIATED PROTEIN 7"/>
    <property type="match status" value="1"/>
</dbReference>
<organism evidence="2 3">
    <name type="scientific">Polistes dominula</name>
    <name type="common">European paper wasp</name>
    <name type="synonym">Vespa dominula</name>
    <dbReference type="NCBI Taxonomy" id="743375"/>
    <lineage>
        <taxon>Eukaryota</taxon>
        <taxon>Metazoa</taxon>
        <taxon>Ecdysozoa</taxon>
        <taxon>Arthropoda</taxon>
        <taxon>Hexapoda</taxon>
        <taxon>Insecta</taxon>
        <taxon>Pterygota</taxon>
        <taxon>Neoptera</taxon>
        <taxon>Endopterygota</taxon>
        <taxon>Hymenoptera</taxon>
        <taxon>Apocrita</taxon>
        <taxon>Aculeata</taxon>
        <taxon>Vespoidea</taxon>
        <taxon>Vespidae</taxon>
        <taxon>Polistinae</taxon>
        <taxon>Polistini</taxon>
        <taxon>Polistes</taxon>
    </lineage>
</organism>
<dbReference type="Proteomes" id="UP000694924">
    <property type="component" value="Unplaced"/>
</dbReference>
<dbReference type="RefSeq" id="XP_015188546.1">
    <property type="nucleotide sequence ID" value="XM_015333060.1"/>
</dbReference>
<name>A0ABM1J7V8_POLDO</name>
<evidence type="ECO:0000313" key="2">
    <source>
        <dbReference type="Proteomes" id="UP000694924"/>
    </source>
</evidence>
<evidence type="ECO:0000313" key="3">
    <source>
        <dbReference type="RefSeq" id="XP_015188546.1"/>
    </source>
</evidence>
<gene>
    <name evidence="3" type="primary">LOC107072812</name>
</gene>
<dbReference type="Gene3D" id="2.30.30.100">
    <property type="match status" value="1"/>
</dbReference>
<dbReference type="InterPro" id="IPR020338">
    <property type="entry name" value="SMN_gemin7"/>
</dbReference>
<protein>
    <submittedName>
        <fullName evidence="3">Gem-associated protein 7-like</fullName>
    </submittedName>
</protein>
<accession>A0ABM1J7V8</accession>
<reference evidence="3" key="1">
    <citation type="submission" date="2025-08" db="UniProtKB">
        <authorList>
            <consortium name="RefSeq"/>
        </authorList>
    </citation>
    <scope>IDENTIFICATION</scope>
    <source>
        <tissue evidence="3">Whole body</tissue>
    </source>
</reference>
<dbReference type="Pfam" id="PF11095">
    <property type="entry name" value="Gemin7"/>
    <property type="match status" value="1"/>
</dbReference>
<dbReference type="GeneID" id="107072812"/>
<keyword evidence="2" id="KW-1185">Reference proteome</keyword>
<sequence length="105" mass="12145">MIEKEEQNTESNEENVKFDFSSAENQEARAFLRERFLRMITGIVGKKAKFNLYENSRVTGEFRGSDIDCLELFVRNLETPLGIIPEAILRTNDIISMEVENIINN</sequence>
<dbReference type="PANTHER" id="PTHR14679">
    <property type="entry name" value="GEM-ASSOCIATED PROTEIN 7"/>
    <property type="match status" value="1"/>
</dbReference>
<feature type="region of interest" description="Disordered" evidence="1">
    <location>
        <begin position="1"/>
        <end position="20"/>
    </location>
</feature>